<dbReference type="EMBL" id="NEDP02076702">
    <property type="protein sequence ID" value="OWF35856.1"/>
    <property type="molecule type" value="Genomic_DNA"/>
</dbReference>
<feature type="signal peptide" evidence="1">
    <location>
        <begin position="1"/>
        <end position="20"/>
    </location>
</feature>
<name>A0A210PHF7_MIZYE</name>
<keyword evidence="3" id="KW-1185">Reference proteome</keyword>
<comment type="caution">
    <text evidence="2">The sequence shown here is derived from an EMBL/GenBank/DDBJ whole genome shotgun (WGS) entry which is preliminary data.</text>
</comment>
<gene>
    <name evidence="2" type="ORF">KP79_PYT24339</name>
</gene>
<sequence length="81" mass="9677">MNKLALPVLLLLVAMVSVEASRWSHVSCHFCVKMMEFCTFRCQMQISFTKWYYCSDFCDRRNIACETNCKSDRPYKYKLKE</sequence>
<feature type="chain" id="PRO_5013030039" evidence="1">
    <location>
        <begin position="21"/>
        <end position="81"/>
    </location>
</feature>
<evidence type="ECO:0000313" key="3">
    <source>
        <dbReference type="Proteomes" id="UP000242188"/>
    </source>
</evidence>
<proteinExistence type="predicted"/>
<evidence type="ECO:0000256" key="1">
    <source>
        <dbReference type="SAM" id="SignalP"/>
    </source>
</evidence>
<dbReference type="Proteomes" id="UP000242188">
    <property type="component" value="Unassembled WGS sequence"/>
</dbReference>
<dbReference type="AlphaFoldDB" id="A0A210PHF7"/>
<reference evidence="2 3" key="1">
    <citation type="journal article" date="2017" name="Nat. Ecol. Evol.">
        <title>Scallop genome provides insights into evolution of bilaterian karyotype and development.</title>
        <authorList>
            <person name="Wang S."/>
            <person name="Zhang J."/>
            <person name="Jiao W."/>
            <person name="Li J."/>
            <person name="Xun X."/>
            <person name="Sun Y."/>
            <person name="Guo X."/>
            <person name="Huan P."/>
            <person name="Dong B."/>
            <person name="Zhang L."/>
            <person name="Hu X."/>
            <person name="Sun X."/>
            <person name="Wang J."/>
            <person name="Zhao C."/>
            <person name="Wang Y."/>
            <person name="Wang D."/>
            <person name="Huang X."/>
            <person name="Wang R."/>
            <person name="Lv J."/>
            <person name="Li Y."/>
            <person name="Zhang Z."/>
            <person name="Liu B."/>
            <person name="Lu W."/>
            <person name="Hui Y."/>
            <person name="Liang J."/>
            <person name="Zhou Z."/>
            <person name="Hou R."/>
            <person name="Li X."/>
            <person name="Liu Y."/>
            <person name="Li H."/>
            <person name="Ning X."/>
            <person name="Lin Y."/>
            <person name="Zhao L."/>
            <person name="Xing Q."/>
            <person name="Dou J."/>
            <person name="Li Y."/>
            <person name="Mao J."/>
            <person name="Guo H."/>
            <person name="Dou H."/>
            <person name="Li T."/>
            <person name="Mu C."/>
            <person name="Jiang W."/>
            <person name="Fu Q."/>
            <person name="Fu X."/>
            <person name="Miao Y."/>
            <person name="Liu J."/>
            <person name="Yu Q."/>
            <person name="Li R."/>
            <person name="Liao H."/>
            <person name="Li X."/>
            <person name="Kong Y."/>
            <person name="Jiang Z."/>
            <person name="Chourrout D."/>
            <person name="Li R."/>
            <person name="Bao Z."/>
        </authorList>
    </citation>
    <scope>NUCLEOTIDE SEQUENCE [LARGE SCALE GENOMIC DNA]</scope>
    <source>
        <strain evidence="2 3">PY_sf001</strain>
    </source>
</reference>
<organism evidence="2 3">
    <name type="scientific">Mizuhopecten yessoensis</name>
    <name type="common">Japanese scallop</name>
    <name type="synonym">Patinopecten yessoensis</name>
    <dbReference type="NCBI Taxonomy" id="6573"/>
    <lineage>
        <taxon>Eukaryota</taxon>
        <taxon>Metazoa</taxon>
        <taxon>Spiralia</taxon>
        <taxon>Lophotrochozoa</taxon>
        <taxon>Mollusca</taxon>
        <taxon>Bivalvia</taxon>
        <taxon>Autobranchia</taxon>
        <taxon>Pteriomorphia</taxon>
        <taxon>Pectinida</taxon>
        <taxon>Pectinoidea</taxon>
        <taxon>Pectinidae</taxon>
        <taxon>Mizuhopecten</taxon>
    </lineage>
</organism>
<protein>
    <submittedName>
        <fullName evidence="2">Uncharacterized protein</fullName>
    </submittedName>
</protein>
<accession>A0A210PHF7</accession>
<evidence type="ECO:0000313" key="2">
    <source>
        <dbReference type="EMBL" id="OWF35856.1"/>
    </source>
</evidence>
<keyword evidence="1" id="KW-0732">Signal</keyword>